<keyword evidence="2" id="KW-1185">Reference proteome</keyword>
<reference evidence="1 2" key="1">
    <citation type="journal article" date="2019" name="Nat. Ecol. Evol.">
        <title>Megaphylogeny resolves global patterns of mushroom evolution.</title>
        <authorList>
            <person name="Varga T."/>
            <person name="Krizsan K."/>
            <person name="Foldi C."/>
            <person name="Dima B."/>
            <person name="Sanchez-Garcia M."/>
            <person name="Sanchez-Ramirez S."/>
            <person name="Szollosi G.J."/>
            <person name="Szarkandi J.G."/>
            <person name="Papp V."/>
            <person name="Albert L."/>
            <person name="Andreopoulos W."/>
            <person name="Angelini C."/>
            <person name="Antonin V."/>
            <person name="Barry K.W."/>
            <person name="Bougher N.L."/>
            <person name="Buchanan P."/>
            <person name="Buyck B."/>
            <person name="Bense V."/>
            <person name="Catcheside P."/>
            <person name="Chovatia M."/>
            <person name="Cooper J."/>
            <person name="Damon W."/>
            <person name="Desjardin D."/>
            <person name="Finy P."/>
            <person name="Geml J."/>
            <person name="Haridas S."/>
            <person name="Hughes K."/>
            <person name="Justo A."/>
            <person name="Karasinski D."/>
            <person name="Kautmanova I."/>
            <person name="Kiss B."/>
            <person name="Kocsube S."/>
            <person name="Kotiranta H."/>
            <person name="LaButti K.M."/>
            <person name="Lechner B.E."/>
            <person name="Liimatainen K."/>
            <person name="Lipzen A."/>
            <person name="Lukacs Z."/>
            <person name="Mihaltcheva S."/>
            <person name="Morgado L.N."/>
            <person name="Niskanen T."/>
            <person name="Noordeloos M.E."/>
            <person name="Ohm R.A."/>
            <person name="Ortiz-Santana B."/>
            <person name="Ovrebo C."/>
            <person name="Racz N."/>
            <person name="Riley R."/>
            <person name="Savchenko A."/>
            <person name="Shiryaev A."/>
            <person name="Soop K."/>
            <person name="Spirin V."/>
            <person name="Szebenyi C."/>
            <person name="Tomsovsky M."/>
            <person name="Tulloss R.E."/>
            <person name="Uehling J."/>
            <person name="Grigoriev I.V."/>
            <person name="Vagvolgyi C."/>
            <person name="Papp T."/>
            <person name="Martin F.M."/>
            <person name="Miettinen O."/>
            <person name="Hibbett D.S."/>
            <person name="Nagy L.G."/>
        </authorList>
    </citation>
    <scope>NUCLEOTIDE SEQUENCE [LARGE SCALE GENOMIC DNA]</scope>
    <source>
        <strain evidence="1 2">CBS 962.96</strain>
    </source>
</reference>
<accession>A0A4S8KKA2</accession>
<protein>
    <submittedName>
        <fullName evidence="1">Uncharacterized protein</fullName>
    </submittedName>
</protein>
<dbReference type="AlphaFoldDB" id="A0A4S8KKA2"/>
<organism evidence="1 2">
    <name type="scientific">Dendrothele bispora (strain CBS 962.96)</name>
    <dbReference type="NCBI Taxonomy" id="1314807"/>
    <lineage>
        <taxon>Eukaryota</taxon>
        <taxon>Fungi</taxon>
        <taxon>Dikarya</taxon>
        <taxon>Basidiomycota</taxon>
        <taxon>Agaricomycotina</taxon>
        <taxon>Agaricomycetes</taxon>
        <taxon>Agaricomycetidae</taxon>
        <taxon>Agaricales</taxon>
        <taxon>Agaricales incertae sedis</taxon>
        <taxon>Dendrothele</taxon>
    </lineage>
</organism>
<dbReference type="Proteomes" id="UP000297245">
    <property type="component" value="Unassembled WGS sequence"/>
</dbReference>
<sequence>LVNWFYDGSGSKNIEDLDSLVNNVLKADDFSVDELENFSIKSVHKKMDDYLGPSYVLSTEDGWVEGSVNLPLP</sequence>
<feature type="non-terminal residue" evidence="1">
    <location>
        <position position="73"/>
    </location>
</feature>
<feature type="non-terminal residue" evidence="1">
    <location>
        <position position="1"/>
    </location>
</feature>
<evidence type="ECO:0000313" key="2">
    <source>
        <dbReference type="Proteomes" id="UP000297245"/>
    </source>
</evidence>
<evidence type="ECO:0000313" key="1">
    <source>
        <dbReference type="EMBL" id="THU75917.1"/>
    </source>
</evidence>
<proteinExistence type="predicted"/>
<dbReference type="OrthoDB" id="3208495at2759"/>
<dbReference type="EMBL" id="ML181386">
    <property type="protein sequence ID" value="THU75917.1"/>
    <property type="molecule type" value="Genomic_DNA"/>
</dbReference>
<name>A0A4S8KKA2_DENBC</name>
<gene>
    <name evidence="1" type="ORF">K435DRAFT_616490</name>
</gene>